<evidence type="ECO:0000313" key="7">
    <source>
        <dbReference type="Proteomes" id="UP001153069"/>
    </source>
</evidence>
<accession>A0A9N8ECP9</accession>
<feature type="transmembrane region" description="Helical" evidence="5">
    <location>
        <begin position="471"/>
        <end position="493"/>
    </location>
</feature>
<organism evidence="6 7">
    <name type="scientific">Seminavis robusta</name>
    <dbReference type="NCBI Taxonomy" id="568900"/>
    <lineage>
        <taxon>Eukaryota</taxon>
        <taxon>Sar</taxon>
        <taxon>Stramenopiles</taxon>
        <taxon>Ochrophyta</taxon>
        <taxon>Bacillariophyta</taxon>
        <taxon>Bacillariophyceae</taxon>
        <taxon>Bacillariophycidae</taxon>
        <taxon>Naviculales</taxon>
        <taxon>Naviculaceae</taxon>
        <taxon>Seminavis</taxon>
    </lineage>
</organism>
<dbReference type="InterPro" id="IPR010291">
    <property type="entry name" value="Ion_channel_UNC-93"/>
</dbReference>
<feature type="transmembrane region" description="Helical" evidence="5">
    <location>
        <begin position="106"/>
        <end position="124"/>
    </location>
</feature>
<feature type="transmembrane region" description="Helical" evidence="5">
    <location>
        <begin position="200"/>
        <end position="221"/>
    </location>
</feature>
<gene>
    <name evidence="6" type="ORF">SEMRO_753_G197450.1</name>
</gene>
<evidence type="ECO:0000256" key="2">
    <source>
        <dbReference type="ARBA" id="ARBA00022692"/>
    </source>
</evidence>
<dbReference type="AlphaFoldDB" id="A0A9N8ECP9"/>
<comment type="subcellular location">
    <subcellularLocation>
        <location evidence="1">Membrane</location>
        <topology evidence="1">Multi-pass membrane protein</topology>
    </subcellularLocation>
</comment>
<evidence type="ECO:0000256" key="4">
    <source>
        <dbReference type="ARBA" id="ARBA00023136"/>
    </source>
</evidence>
<keyword evidence="4 5" id="KW-0472">Membrane</keyword>
<feature type="transmembrane region" description="Helical" evidence="5">
    <location>
        <begin position="327"/>
        <end position="344"/>
    </location>
</feature>
<dbReference type="GO" id="GO:0016020">
    <property type="term" value="C:membrane"/>
    <property type="evidence" value="ECO:0007669"/>
    <property type="project" value="UniProtKB-SubCell"/>
</dbReference>
<name>A0A9N8ECP9_9STRA</name>
<dbReference type="InterPro" id="IPR051617">
    <property type="entry name" value="UNC-93-like_regulator"/>
</dbReference>
<keyword evidence="2 5" id="KW-0812">Transmembrane</keyword>
<dbReference type="Proteomes" id="UP001153069">
    <property type="component" value="Unassembled WGS sequence"/>
</dbReference>
<dbReference type="PANTHER" id="PTHR23294">
    <property type="entry name" value="ET TRANSLATION PRODUCT-RELATED"/>
    <property type="match status" value="1"/>
</dbReference>
<dbReference type="SUPFAM" id="SSF103473">
    <property type="entry name" value="MFS general substrate transporter"/>
    <property type="match status" value="1"/>
</dbReference>
<keyword evidence="7" id="KW-1185">Reference proteome</keyword>
<dbReference type="Gene3D" id="1.20.1250.20">
    <property type="entry name" value="MFS general substrate transporter like domains"/>
    <property type="match status" value="1"/>
</dbReference>
<feature type="transmembrane region" description="Helical" evidence="5">
    <location>
        <begin position="81"/>
        <end position="100"/>
    </location>
</feature>
<feature type="transmembrane region" description="Helical" evidence="5">
    <location>
        <begin position="365"/>
        <end position="385"/>
    </location>
</feature>
<sequence length="497" mass="54265">MERYIALESIPSWYKTPRAQTIALGVVFLLLFAAYKTIQFYAASTYGPTIAANSISALYATFTLGCFVSPSVTNKWGARNTLSIGIMGYVSLVVFSLLYFQGYCGSWGVILGGVLLGMGAALLWTAQGKLILQYAAEADRQKKNSSSDEGTQGSESGQLLGTFWAVFQCSSLVGGAISFSCYYHAADSIEQTNAVATPSVNLYLIFLGLILLSAMLSQLLLPPSSLGFLQTDGKNSEAEETMEIDEQSPLLQKCVEETSNNKQTELPGGQEEDSWMDEAKGTLSLFANNRSIQILALIFFYTGYNQPYQQATFTRFLSKRAIGLEQIIFHAMAILGAIVCGRLLDRKRRAFPESGASSSDNAPRVAIQSLTIFLIVNMLGNLIALGEEMNNDESVIVDIASPWATILRPSLAFACWGWADSQIQVYSYWLMGRLFSSSTHDFSSAVAFYKCLESLGYTVGFYLTPTNRLGAMQQLTLSSIVCLTGTALAFLVLPPRR</sequence>
<evidence type="ECO:0000256" key="5">
    <source>
        <dbReference type="SAM" id="Phobius"/>
    </source>
</evidence>
<evidence type="ECO:0000256" key="1">
    <source>
        <dbReference type="ARBA" id="ARBA00004141"/>
    </source>
</evidence>
<dbReference type="Pfam" id="PF05978">
    <property type="entry name" value="UNC-93"/>
    <property type="match status" value="1"/>
</dbReference>
<proteinExistence type="predicted"/>
<keyword evidence="3 5" id="KW-1133">Transmembrane helix</keyword>
<comment type="caution">
    <text evidence="6">The sequence shown here is derived from an EMBL/GenBank/DDBJ whole genome shotgun (WGS) entry which is preliminary data.</text>
</comment>
<dbReference type="InterPro" id="IPR036259">
    <property type="entry name" value="MFS_trans_sf"/>
</dbReference>
<evidence type="ECO:0000256" key="3">
    <source>
        <dbReference type="ARBA" id="ARBA00022989"/>
    </source>
</evidence>
<dbReference type="EMBL" id="CAICTM010000752">
    <property type="protein sequence ID" value="CAB9516004.1"/>
    <property type="molecule type" value="Genomic_DNA"/>
</dbReference>
<feature type="transmembrane region" description="Helical" evidence="5">
    <location>
        <begin position="21"/>
        <end position="38"/>
    </location>
</feature>
<protein>
    <submittedName>
        <fullName evidence="6">Ion channel regulatory protein UNC-93</fullName>
    </submittedName>
</protein>
<dbReference type="PANTHER" id="PTHR23294:SF59">
    <property type="entry name" value="UNC93-LIKE PROTEIN C922.05C"/>
    <property type="match status" value="1"/>
</dbReference>
<dbReference type="OrthoDB" id="65530at2759"/>
<reference evidence="6" key="1">
    <citation type="submission" date="2020-06" db="EMBL/GenBank/DDBJ databases">
        <authorList>
            <consortium name="Plant Systems Biology data submission"/>
        </authorList>
    </citation>
    <scope>NUCLEOTIDE SEQUENCE</scope>
    <source>
        <strain evidence="6">D6</strain>
    </source>
</reference>
<evidence type="ECO:0000313" key="6">
    <source>
        <dbReference type="EMBL" id="CAB9516004.1"/>
    </source>
</evidence>